<evidence type="ECO:0000259" key="1">
    <source>
        <dbReference type="Pfam" id="PF13280"/>
    </source>
</evidence>
<keyword evidence="4" id="KW-0238">DNA-binding</keyword>
<dbReference type="PROSITE" id="PS52050">
    <property type="entry name" value="WYL"/>
    <property type="match status" value="1"/>
</dbReference>
<dbReference type="Pfam" id="PF26109">
    <property type="entry name" value="WHD_BrxR"/>
    <property type="match status" value="1"/>
</dbReference>
<evidence type="ECO:0000259" key="3">
    <source>
        <dbReference type="Pfam" id="PF26109"/>
    </source>
</evidence>
<dbReference type="InterPro" id="IPR051534">
    <property type="entry name" value="CBASS_pafABC_assoc_protein"/>
</dbReference>
<dbReference type="InterPro" id="IPR059019">
    <property type="entry name" value="WHD_CapW"/>
</dbReference>
<sequence length="309" mass="32902">MSPSSADTLAGLSAAQRQRLAYIDFRLYFLGTVARRDVLQRFGVASAAGTRDLALYAELAPGNARYQRKAFHWQPGFVPLFAHQAGAVLAALTGAPAQQGDAAGAEAGDILPHAVPAPLNLPELDTLATVTRAIQGGQALQLRYHSMKQGAQPREIVPHALVDSGLRWHVRAFDRTRGHFRDLVLTRMENVQPAPGAAGAPAPGERGADDTQWHRTVALRLLPHPAHPHPASVERDFGMTGGHLDVQLRAAVAGHVLRQWQVDCSPDAHLRGPQHRLWLADATPLQGVGSAALAPGYGTLSDGAGVEAV</sequence>
<dbReference type="AlphaFoldDB" id="A0A1G9RRT0"/>
<name>A0A1G9RRT0_9BURK</name>
<dbReference type="GO" id="GO:0003677">
    <property type="term" value="F:DNA binding"/>
    <property type="evidence" value="ECO:0007669"/>
    <property type="project" value="UniProtKB-KW"/>
</dbReference>
<dbReference type="PANTHER" id="PTHR34580:SF3">
    <property type="entry name" value="PROTEIN PAFB"/>
    <property type="match status" value="1"/>
</dbReference>
<keyword evidence="5" id="KW-1185">Reference proteome</keyword>
<dbReference type="Pfam" id="PF13280">
    <property type="entry name" value="WYL"/>
    <property type="match status" value="1"/>
</dbReference>
<evidence type="ECO:0000313" key="5">
    <source>
        <dbReference type="Proteomes" id="UP000198552"/>
    </source>
</evidence>
<dbReference type="Pfam" id="PF26107">
    <property type="entry name" value="BrxR_CTD"/>
    <property type="match status" value="1"/>
</dbReference>
<dbReference type="PANTHER" id="PTHR34580">
    <property type="match status" value="1"/>
</dbReference>
<gene>
    <name evidence="4" type="ORF">SAMN05428957_103435</name>
</gene>
<evidence type="ECO:0000313" key="4">
    <source>
        <dbReference type="EMBL" id="SDM25677.1"/>
    </source>
</evidence>
<dbReference type="Proteomes" id="UP000198552">
    <property type="component" value="Unassembled WGS sequence"/>
</dbReference>
<protein>
    <submittedName>
        <fullName evidence="4">Predicted DNA-binding transcriptional regulator YafY, contains an HTH and WYL domains</fullName>
    </submittedName>
</protein>
<organism evidence="4 5">
    <name type="scientific">Oryzisolibacter propanilivorax</name>
    <dbReference type="NCBI Taxonomy" id="1527607"/>
    <lineage>
        <taxon>Bacteria</taxon>
        <taxon>Pseudomonadati</taxon>
        <taxon>Pseudomonadota</taxon>
        <taxon>Betaproteobacteria</taxon>
        <taxon>Burkholderiales</taxon>
        <taxon>Comamonadaceae</taxon>
        <taxon>Oryzisolibacter</taxon>
    </lineage>
</organism>
<dbReference type="STRING" id="1527607.SAMN05428957_103435"/>
<evidence type="ECO:0000259" key="2">
    <source>
        <dbReference type="Pfam" id="PF26107"/>
    </source>
</evidence>
<proteinExistence type="predicted"/>
<dbReference type="InterPro" id="IPR016634">
    <property type="entry name" value="CapW-like"/>
</dbReference>
<dbReference type="RefSeq" id="WP_091568549.1">
    <property type="nucleotide sequence ID" value="NZ_FNHP01000003.1"/>
</dbReference>
<feature type="domain" description="DNA-binding transcriptional repressor CapW winged helix-turn-helix" evidence="3">
    <location>
        <begin position="16"/>
        <end position="84"/>
    </location>
</feature>
<dbReference type="EMBL" id="FNHP01000003">
    <property type="protein sequence ID" value="SDM25677.1"/>
    <property type="molecule type" value="Genomic_DNA"/>
</dbReference>
<dbReference type="InterPro" id="IPR026881">
    <property type="entry name" value="WYL_dom"/>
</dbReference>
<feature type="domain" description="DNA-binding transcriptional repressor CapW C-terminal dimerisation" evidence="2">
    <location>
        <begin position="217"/>
        <end position="282"/>
    </location>
</feature>
<feature type="domain" description="WYL" evidence="1">
    <location>
        <begin position="126"/>
        <end position="192"/>
    </location>
</feature>
<dbReference type="PIRSF" id="PIRSF015558">
    <property type="entry name" value="Txn_reg_DeoR_prd"/>
    <property type="match status" value="1"/>
</dbReference>
<dbReference type="OrthoDB" id="6400324at2"/>
<reference evidence="5" key="1">
    <citation type="submission" date="2016-10" db="EMBL/GenBank/DDBJ databases">
        <authorList>
            <person name="Varghese N."/>
            <person name="Submissions S."/>
        </authorList>
    </citation>
    <scope>NUCLEOTIDE SEQUENCE [LARGE SCALE GENOMIC DNA]</scope>
    <source>
        <strain evidence="5">EPL6</strain>
    </source>
</reference>
<accession>A0A1G9RRT0</accession>
<dbReference type="InterPro" id="IPR059020">
    <property type="entry name" value="CapW_CTD"/>
</dbReference>